<feature type="compositionally biased region" description="Low complexity" evidence="1">
    <location>
        <begin position="13"/>
        <end position="28"/>
    </location>
</feature>
<evidence type="ECO:0000313" key="3">
    <source>
        <dbReference type="WBParaSite" id="GPLIN_000757000"/>
    </source>
</evidence>
<dbReference type="AlphaFoldDB" id="A0A183C3X6"/>
<dbReference type="WBParaSite" id="GPLIN_000757000">
    <property type="protein sequence ID" value="GPLIN_000757000"/>
    <property type="gene ID" value="GPLIN_000757000"/>
</dbReference>
<feature type="compositionally biased region" description="Polar residues" evidence="1">
    <location>
        <begin position="1"/>
        <end position="11"/>
    </location>
</feature>
<reference evidence="2" key="1">
    <citation type="submission" date="2013-12" db="EMBL/GenBank/DDBJ databases">
        <authorList>
            <person name="Aslett M."/>
        </authorList>
    </citation>
    <scope>NUCLEOTIDE SEQUENCE [LARGE SCALE GENOMIC DNA]</scope>
    <source>
        <strain evidence="2">Lindley</strain>
    </source>
</reference>
<sequence length="161" mass="18048">MESLNSTSIFEQTPETTPAASIPASSSSLEPDSFLNLIRYFMISGESIIHIVTLAISSLNLMYLLVHICDCPLLYQCCNKWTILEINYAQYCHGICSANSELCRMCCNQFQQQQQQQPQLDAAQSQQLSVLFQQQQIALSALQQQQQLDYGGGVVGFINRQ</sequence>
<dbReference type="Proteomes" id="UP000050741">
    <property type="component" value="Unassembled WGS sequence"/>
</dbReference>
<proteinExistence type="predicted"/>
<organism evidence="2 3">
    <name type="scientific">Globodera pallida</name>
    <name type="common">Potato cyst nematode worm</name>
    <name type="synonym">Heterodera pallida</name>
    <dbReference type="NCBI Taxonomy" id="36090"/>
    <lineage>
        <taxon>Eukaryota</taxon>
        <taxon>Metazoa</taxon>
        <taxon>Ecdysozoa</taxon>
        <taxon>Nematoda</taxon>
        <taxon>Chromadorea</taxon>
        <taxon>Rhabditida</taxon>
        <taxon>Tylenchina</taxon>
        <taxon>Tylenchomorpha</taxon>
        <taxon>Tylenchoidea</taxon>
        <taxon>Heteroderidae</taxon>
        <taxon>Heteroderinae</taxon>
        <taxon>Globodera</taxon>
    </lineage>
</organism>
<evidence type="ECO:0000256" key="1">
    <source>
        <dbReference type="SAM" id="MobiDB-lite"/>
    </source>
</evidence>
<reference evidence="3" key="3">
    <citation type="submission" date="2016-06" db="UniProtKB">
        <authorList>
            <consortium name="WormBaseParasite"/>
        </authorList>
    </citation>
    <scope>IDENTIFICATION</scope>
</reference>
<name>A0A183C3X6_GLOPA</name>
<evidence type="ECO:0000313" key="2">
    <source>
        <dbReference type="Proteomes" id="UP000050741"/>
    </source>
</evidence>
<reference evidence="2" key="2">
    <citation type="submission" date="2014-05" db="EMBL/GenBank/DDBJ databases">
        <title>The genome and life-stage specific transcriptomes of Globodera pallida elucidate key aspects of plant parasitism by a cyst nematode.</title>
        <authorList>
            <person name="Cotton J.A."/>
            <person name="Lilley C.J."/>
            <person name="Jones L.M."/>
            <person name="Kikuchi T."/>
            <person name="Reid A.J."/>
            <person name="Thorpe P."/>
            <person name="Tsai I.J."/>
            <person name="Beasley H."/>
            <person name="Blok V."/>
            <person name="Cock P.J.A."/>
            <person name="Van den Akker S.E."/>
            <person name="Holroyd N."/>
            <person name="Hunt M."/>
            <person name="Mantelin S."/>
            <person name="Naghra H."/>
            <person name="Pain A."/>
            <person name="Palomares-Rius J.E."/>
            <person name="Zarowiecki M."/>
            <person name="Berriman M."/>
            <person name="Jones J.T."/>
            <person name="Urwin P.E."/>
        </authorList>
    </citation>
    <scope>NUCLEOTIDE SEQUENCE [LARGE SCALE GENOMIC DNA]</scope>
    <source>
        <strain evidence="2">Lindley</strain>
    </source>
</reference>
<feature type="region of interest" description="Disordered" evidence="1">
    <location>
        <begin position="1"/>
        <end position="28"/>
    </location>
</feature>
<protein>
    <submittedName>
        <fullName evidence="3">ShKT domain-containing protein</fullName>
    </submittedName>
</protein>
<accession>A0A183C3X6</accession>
<keyword evidence="2" id="KW-1185">Reference proteome</keyword>